<comment type="caution">
    <text evidence="3">The sequence shown here is derived from an EMBL/GenBank/DDBJ whole genome shotgun (WGS) entry which is preliminary data.</text>
</comment>
<keyword evidence="2" id="KW-0472">Membrane</keyword>
<dbReference type="EMBL" id="BJND01000145">
    <property type="protein sequence ID" value="GEC10717.1"/>
    <property type="molecule type" value="Genomic_DNA"/>
</dbReference>
<dbReference type="Proteomes" id="UP000317881">
    <property type="component" value="Unassembled WGS sequence"/>
</dbReference>
<keyword evidence="4" id="KW-1185">Reference proteome</keyword>
<keyword evidence="2" id="KW-0812">Transmembrane</keyword>
<proteinExistence type="predicted"/>
<accession>A0A4Y3VV17</accession>
<evidence type="ECO:0000256" key="1">
    <source>
        <dbReference type="SAM" id="MobiDB-lite"/>
    </source>
</evidence>
<evidence type="ECO:0000256" key="2">
    <source>
        <dbReference type="SAM" id="Phobius"/>
    </source>
</evidence>
<reference evidence="3 4" key="1">
    <citation type="submission" date="2019-06" db="EMBL/GenBank/DDBJ databases">
        <title>Whole genome shotgun sequence of Streptomyces spinoverrucosus NBRC 14228.</title>
        <authorList>
            <person name="Hosoyama A."/>
            <person name="Uohara A."/>
            <person name="Ohji S."/>
            <person name="Ichikawa N."/>
        </authorList>
    </citation>
    <scope>NUCLEOTIDE SEQUENCE [LARGE SCALE GENOMIC DNA]</scope>
    <source>
        <strain evidence="3 4">NBRC 14228</strain>
    </source>
</reference>
<evidence type="ECO:0000313" key="4">
    <source>
        <dbReference type="Proteomes" id="UP000317881"/>
    </source>
</evidence>
<feature type="region of interest" description="Disordered" evidence="1">
    <location>
        <begin position="23"/>
        <end position="62"/>
    </location>
</feature>
<dbReference type="AlphaFoldDB" id="A0A4Y3VV17"/>
<feature type="compositionally biased region" description="Polar residues" evidence="1">
    <location>
        <begin position="43"/>
        <end position="52"/>
    </location>
</feature>
<evidence type="ECO:0000313" key="3">
    <source>
        <dbReference type="EMBL" id="GEC10717.1"/>
    </source>
</evidence>
<organism evidence="3 4">
    <name type="scientific">Streptomyces spinoverrucosus</name>
    <dbReference type="NCBI Taxonomy" id="284043"/>
    <lineage>
        <taxon>Bacteria</taxon>
        <taxon>Bacillati</taxon>
        <taxon>Actinomycetota</taxon>
        <taxon>Actinomycetes</taxon>
        <taxon>Kitasatosporales</taxon>
        <taxon>Streptomycetaceae</taxon>
        <taxon>Streptomyces</taxon>
    </lineage>
</organism>
<keyword evidence="2" id="KW-1133">Transmembrane helix</keyword>
<sequence>MAVAWSVGFAGIAAAYEEAAEDKEGLRQDQCQDGSDGPMPPWTGSQQKSAQAQVDGDDQRDDGYEAARRAALWTGQGFLRWVGSSGGGIIGLMIGWVVL</sequence>
<feature type="transmembrane region" description="Helical" evidence="2">
    <location>
        <begin position="78"/>
        <end position="98"/>
    </location>
</feature>
<gene>
    <name evidence="3" type="ORF">SSP24_83720</name>
</gene>
<name>A0A4Y3VV17_9ACTN</name>
<protein>
    <submittedName>
        <fullName evidence="3">Uncharacterized protein</fullName>
    </submittedName>
</protein>